<feature type="domain" description="MI" evidence="16">
    <location>
        <begin position="305"/>
        <end position="426"/>
    </location>
</feature>
<evidence type="ECO:0000313" key="17">
    <source>
        <dbReference type="EnsemblMetazoa" id="XP_020914522.1"/>
    </source>
</evidence>
<sequence>MLTESIMHDCIIKLIKSNDEESFECLCKLLTTIGKDLDHPKAKPRMDQYFEQMKKIIVQKKTSSRCRFMLQDVVDLRSNNWVPRRDENNPKTIDQIHKEVAEEEKKTMIAIQQSRQQKRDNPNKGRDSPRPSGVPQADETWTTVPGRTRNVNVDPKKFQDAKKRTNVDTESISLGPGGRGPGAWARGSSGGVGPSAVPGTQNTEQESRGNRFSALGSEGRRGPGTSRQGSGAGRQDARNQGPPGRRPMHDREKALEAVRNVVQTKPRQEDRDTGSPRLEEVEPVKTPTPPPPSVSPPVKQLSDEDIRHKAIGLADEYFGIKDLKEAKYCVEELDPSTHQQLVYHCLNHCLEKHSSERLAIAKMMFYLRKNDIISEENYINGLKQLLEFAEDMEIDIPHVWKYFGELIGPLILDNVLSLHLLSDCIVSLIQDKTKQAKLLAEILLNASKESSPGEVGSIWSKSGLSFSIFFSSNDEAKEFIKDKNLDSIVSSGSHASNVQEELRNLILTKKVSNEDVFKWVDGNVSNPKEPKFIRALVTAVCEGCRKGTPSGSEDSCDVDLFRQRIPLLKKYIDDNSSLELQALFALQALAVQLDQPPDFLKSFFNTLYDEDLITEDAFFTWETNSDPQEAQGKGTALSSTVHFFEWLRSAEEEKNEEG</sequence>
<feature type="domain" description="W2" evidence="15">
    <location>
        <begin position="488"/>
        <end position="657"/>
    </location>
</feature>
<feature type="compositionally biased region" description="Basic and acidic residues" evidence="14">
    <location>
        <begin position="247"/>
        <end position="256"/>
    </location>
</feature>
<evidence type="ECO:0000256" key="13">
    <source>
        <dbReference type="ARBA" id="ARBA00046720"/>
    </source>
</evidence>
<organism evidence="17 18">
    <name type="scientific">Exaiptasia diaphana</name>
    <name type="common">Tropical sea anemone</name>
    <name type="synonym">Aiptasia pulchella</name>
    <dbReference type="NCBI Taxonomy" id="2652724"/>
    <lineage>
        <taxon>Eukaryota</taxon>
        <taxon>Metazoa</taxon>
        <taxon>Cnidaria</taxon>
        <taxon>Anthozoa</taxon>
        <taxon>Hexacorallia</taxon>
        <taxon>Actiniaria</taxon>
        <taxon>Aiptasiidae</taxon>
        <taxon>Exaiptasia</taxon>
    </lineage>
</organism>
<dbReference type="PROSITE" id="PS51363">
    <property type="entry name" value="W2"/>
    <property type="match status" value="1"/>
</dbReference>
<evidence type="ECO:0000256" key="8">
    <source>
        <dbReference type="ARBA" id="ARBA00022845"/>
    </source>
</evidence>
<dbReference type="InterPro" id="IPR016024">
    <property type="entry name" value="ARM-type_fold"/>
</dbReference>
<evidence type="ECO:0000256" key="11">
    <source>
        <dbReference type="ARBA" id="ARBA00037759"/>
    </source>
</evidence>
<evidence type="ECO:0000256" key="10">
    <source>
        <dbReference type="ARBA" id="ARBA00022990"/>
    </source>
</evidence>
<dbReference type="AlphaFoldDB" id="A0A913Y3F8"/>
<keyword evidence="18" id="KW-1185">Reference proteome</keyword>
<comment type="similarity">
    <text evidence="1">Belongs to the eukaryotic initiation factor 4G family.</text>
</comment>
<dbReference type="SUPFAM" id="SSF48371">
    <property type="entry name" value="ARM repeat"/>
    <property type="match status" value="3"/>
</dbReference>
<dbReference type="InterPro" id="IPR003890">
    <property type="entry name" value="MIF4G-like_typ-3"/>
</dbReference>
<feature type="compositionally biased region" description="Pro residues" evidence="14">
    <location>
        <begin position="286"/>
        <end position="295"/>
    </location>
</feature>
<dbReference type="Pfam" id="PF02847">
    <property type="entry name" value="MA3"/>
    <property type="match status" value="1"/>
</dbReference>
<evidence type="ECO:0000256" key="6">
    <source>
        <dbReference type="ARBA" id="ARBA00022553"/>
    </source>
</evidence>
<protein>
    <recommendedName>
        <fullName evidence="12">Eukaryotic translation initiation factor 4 gamma 2</fullName>
    </recommendedName>
</protein>
<dbReference type="SMART" id="SM00544">
    <property type="entry name" value="MA3"/>
    <property type="match status" value="1"/>
</dbReference>
<evidence type="ECO:0000256" key="1">
    <source>
        <dbReference type="ARBA" id="ARBA00005775"/>
    </source>
</evidence>
<dbReference type="PROSITE" id="PS51366">
    <property type="entry name" value="MI"/>
    <property type="match status" value="1"/>
</dbReference>
<keyword evidence="5" id="KW-0396">Initiation factor</keyword>
<dbReference type="GeneID" id="110252099"/>
<reference evidence="17" key="1">
    <citation type="submission" date="2022-11" db="UniProtKB">
        <authorList>
            <consortium name="EnsemblMetazoa"/>
        </authorList>
    </citation>
    <scope>IDENTIFICATION</scope>
</reference>
<evidence type="ECO:0000256" key="14">
    <source>
        <dbReference type="SAM" id="MobiDB-lite"/>
    </source>
</evidence>
<keyword evidence="9" id="KW-0648">Protein biosynthesis</keyword>
<dbReference type="GO" id="GO:0016281">
    <property type="term" value="C:eukaryotic translation initiation factor 4F complex"/>
    <property type="evidence" value="ECO:0007669"/>
    <property type="project" value="TreeGrafter"/>
</dbReference>
<evidence type="ECO:0000259" key="15">
    <source>
        <dbReference type="PROSITE" id="PS51363"/>
    </source>
</evidence>
<dbReference type="InterPro" id="IPR003307">
    <property type="entry name" value="W2_domain"/>
</dbReference>
<comment type="function">
    <text evidence="11">Appears to play a role in the switch from cap-dependent to IRES-mediated translation during mitosis, apoptosis and viral infection. Cleaved by some caspases and viral proteases.</text>
</comment>
<dbReference type="Gene3D" id="1.25.40.180">
    <property type="match status" value="3"/>
</dbReference>
<keyword evidence="8" id="KW-0810">Translation regulation</keyword>
<dbReference type="GO" id="GO:0006417">
    <property type="term" value="P:regulation of translation"/>
    <property type="evidence" value="ECO:0007669"/>
    <property type="project" value="UniProtKB-KW"/>
</dbReference>
<dbReference type="RefSeq" id="XP_020914522.1">
    <property type="nucleotide sequence ID" value="XM_021058863.2"/>
</dbReference>
<dbReference type="PANTHER" id="PTHR23253">
    <property type="entry name" value="EUKARYOTIC TRANSLATION INITIATION FACTOR 4 GAMMA"/>
    <property type="match status" value="1"/>
</dbReference>
<dbReference type="PANTHER" id="PTHR23253:SF9">
    <property type="entry name" value="EUKARYOTIC TRANSLATION INITIATION FACTOR 4 GAMMA 2"/>
    <property type="match status" value="1"/>
</dbReference>
<dbReference type="Pfam" id="PF02020">
    <property type="entry name" value="W2"/>
    <property type="match status" value="1"/>
</dbReference>
<feature type="compositionally biased region" description="Basic and acidic residues" evidence="14">
    <location>
        <begin position="117"/>
        <end position="129"/>
    </location>
</feature>
<proteinExistence type="inferred from homology"/>
<dbReference type="KEGG" id="epa:110252099"/>
<dbReference type="EnsemblMetazoa" id="XM_021058863.2">
    <property type="protein sequence ID" value="XP_020914522.1"/>
    <property type="gene ID" value="LOC110252099"/>
</dbReference>
<dbReference type="GO" id="GO:0003743">
    <property type="term" value="F:translation initiation factor activity"/>
    <property type="evidence" value="ECO:0007669"/>
    <property type="project" value="UniProtKB-KW"/>
</dbReference>
<dbReference type="InterPro" id="IPR003891">
    <property type="entry name" value="Initiation_fac_eIF4g_MI"/>
</dbReference>
<dbReference type="GO" id="GO:0003729">
    <property type="term" value="F:mRNA binding"/>
    <property type="evidence" value="ECO:0007669"/>
    <property type="project" value="TreeGrafter"/>
</dbReference>
<feature type="compositionally biased region" description="Polar residues" evidence="14">
    <location>
        <begin position="139"/>
        <end position="151"/>
    </location>
</feature>
<dbReference type="Pfam" id="PF02854">
    <property type="entry name" value="MIF4G"/>
    <property type="match status" value="1"/>
</dbReference>
<dbReference type="Proteomes" id="UP000887567">
    <property type="component" value="Unplaced"/>
</dbReference>
<dbReference type="OrthoDB" id="10071175at2759"/>
<keyword evidence="10" id="KW-0007">Acetylation</keyword>
<keyword evidence="6" id="KW-0597">Phosphoprotein</keyword>
<evidence type="ECO:0000256" key="4">
    <source>
        <dbReference type="ARBA" id="ARBA00022499"/>
    </source>
</evidence>
<keyword evidence="3" id="KW-0678">Repressor</keyword>
<evidence type="ECO:0000259" key="16">
    <source>
        <dbReference type="PROSITE" id="PS51366"/>
    </source>
</evidence>
<evidence type="ECO:0000256" key="2">
    <source>
        <dbReference type="ARBA" id="ARBA00022481"/>
    </source>
</evidence>
<dbReference type="OMA" id="MGTINEV"/>
<keyword evidence="7" id="KW-0832">Ubl conjugation</keyword>
<accession>A0A913Y3F8</accession>
<evidence type="ECO:0000256" key="9">
    <source>
        <dbReference type="ARBA" id="ARBA00022917"/>
    </source>
</evidence>
<evidence type="ECO:0000313" key="18">
    <source>
        <dbReference type="Proteomes" id="UP000887567"/>
    </source>
</evidence>
<name>A0A913Y3F8_EXADI</name>
<feature type="compositionally biased region" description="Basic and acidic residues" evidence="14">
    <location>
        <begin position="266"/>
        <end position="283"/>
    </location>
</feature>
<comment type="subunit">
    <text evidence="13">Interacts with the serine/threonine protein kinases MKNK1 and MKNK2. Binds EIF4A and EIF3. Interacts with MIF4GD. Interacts with DAZAP2.</text>
</comment>
<keyword evidence="4" id="KW-1017">Isopeptide bond</keyword>
<evidence type="ECO:0000256" key="5">
    <source>
        <dbReference type="ARBA" id="ARBA00022540"/>
    </source>
</evidence>
<feature type="region of interest" description="Disordered" evidence="14">
    <location>
        <begin position="112"/>
        <end position="301"/>
    </location>
</feature>
<dbReference type="CDD" id="cd11559">
    <property type="entry name" value="W2_eIF4G1_like"/>
    <property type="match status" value="1"/>
</dbReference>
<keyword evidence="2" id="KW-0488">Methylation</keyword>
<evidence type="ECO:0000256" key="12">
    <source>
        <dbReference type="ARBA" id="ARBA00040449"/>
    </source>
</evidence>
<evidence type="ECO:0000256" key="7">
    <source>
        <dbReference type="ARBA" id="ARBA00022843"/>
    </source>
</evidence>
<dbReference type="SMART" id="SM00515">
    <property type="entry name" value="eIF5C"/>
    <property type="match status" value="1"/>
</dbReference>
<dbReference type="FunFam" id="1.25.40.180:FF:000042">
    <property type="entry name" value="Eukaryotic translation initiation factor 4 gamma"/>
    <property type="match status" value="1"/>
</dbReference>
<evidence type="ECO:0000256" key="3">
    <source>
        <dbReference type="ARBA" id="ARBA00022491"/>
    </source>
</evidence>
<feature type="compositionally biased region" description="Basic and acidic residues" evidence="14">
    <location>
        <begin position="154"/>
        <end position="167"/>
    </location>
</feature>